<evidence type="ECO:0000256" key="4">
    <source>
        <dbReference type="ARBA" id="ARBA00013682"/>
    </source>
</evidence>
<evidence type="ECO:0000256" key="2">
    <source>
        <dbReference type="ARBA" id="ARBA00005269"/>
    </source>
</evidence>
<dbReference type="SUPFAM" id="SSF53335">
    <property type="entry name" value="S-adenosyl-L-methionine-dependent methyltransferases"/>
    <property type="match status" value="1"/>
</dbReference>
<dbReference type="NCBIfam" id="TIGR00095">
    <property type="entry name" value="16S rRNA (guanine(966)-N(2))-methyltransferase RsmD"/>
    <property type="match status" value="1"/>
</dbReference>
<dbReference type="EC" id="2.1.1.171" evidence="3 8"/>
<dbReference type="InterPro" id="IPR002052">
    <property type="entry name" value="DNA_methylase_N6_adenine_CS"/>
</dbReference>
<comment type="similarity">
    <text evidence="2 8">Belongs to the methyltransferase superfamily. RsmD family.</text>
</comment>
<comment type="catalytic activity">
    <reaction evidence="7 8">
        <text>guanosine(966) in 16S rRNA + S-adenosyl-L-methionine = N(2)-methylguanosine(966) in 16S rRNA + S-adenosyl-L-homocysteine + H(+)</text>
        <dbReference type="Rhea" id="RHEA:23548"/>
        <dbReference type="Rhea" id="RHEA-COMP:10211"/>
        <dbReference type="Rhea" id="RHEA-COMP:10212"/>
        <dbReference type="ChEBI" id="CHEBI:15378"/>
        <dbReference type="ChEBI" id="CHEBI:57856"/>
        <dbReference type="ChEBI" id="CHEBI:59789"/>
        <dbReference type="ChEBI" id="CHEBI:74269"/>
        <dbReference type="ChEBI" id="CHEBI:74481"/>
        <dbReference type="EC" id="2.1.1.171"/>
    </reaction>
</comment>
<dbReference type="InterPro" id="IPR004398">
    <property type="entry name" value="RNA_MeTrfase_RsmD"/>
</dbReference>
<accession>A0ABW8PTJ9</accession>
<comment type="function">
    <text evidence="1 8">Specifically methylates the guanine in position 966 of 16S rRNA in the assembled 30S particle.</text>
</comment>
<evidence type="ECO:0000313" key="10">
    <source>
        <dbReference type="Proteomes" id="UP001621714"/>
    </source>
</evidence>
<dbReference type="Gene3D" id="3.40.50.150">
    <property type="entry name" value="Vaccinia Virus protein VP39"/>
    <property type="match status" value="1"/>
</dbReference>
<protein>
    <recommendedName>
        <fullName evidence="4 8">Ribosomal RNA small subunit methyltransferase D</fullName>
        <ecNumber evidence="3 8">2.1.1.171</ecNumber>
    </recommendedName>
</protein>
<keyword evidence="5 8" id="KW-0489">Methyltransferase</keyword>
<evidence type="ECO:0000256" key="8">
    <source>
        <dbReference type="PIRNR" id="PIRNR004553"/>
    </source>
</evidence>
<evidence type="ECO:0000313" key="9">
    <source>
        <dbReference type="EMBL" id="MFK7159614.1"/>
    </source>
</evidence>
<dbReference type="PROSITE" id="PS00092">
    <property type="entry name" value="N6_MTASE"/>
    <property type="match status" value="1"/>
</dbReference>
<dbReference type="PANTHER" id="PTHR43542">
    <property type="entry name" value="METHYLTRANSFERASE"/>
    <property type="match status" value="1"/>
</dbReference>
<evidence type="ECO:0000256" key="5">
    <source>
        <dbReference type="ARBA" id="ARBA00022603"/>
    </source>
</evidence>
<dbReference type="GO" id="GO:0052913">
    <property type="term" value="F:16S rRNA (guanine(966)-N(2))-methyltransferase activity"/>
    <property type="evidence" value="ECO:0007669"/>
    <property type="project" value="UniProtKB-EC"/>
</dbReference>
<gene>
    <name evidence="9" type="primary">rsmD</name>
    <name evidence="9" type="ORF">V6U78_00995</name>
</gene>
<keyword evidence="8" id="KW-0698">rRNA processing</keyword>
<dbReference type="RefSeq" id="WP_405336258.1">
    <property type="nucleotide sequence ID" value="NZ_JBANFI010000001.1"/>
</dbReference>
<keyword evidence="8" id="KW-0949">S-adenosyl-L-methionine</keyword>
<dbReference type="CDD" id="cd02440">
    <property type="entry name" value="AdoMet_MTases"/>
    <property type="match status" value="1"/>
</dbReference>
<evidence type="ECO:0000256" key="7">
    <source>
        <dbReference type="ARBA" id="ARBA00048326"/>
    </source>
</evidence>
<name>A0ABW8PTJ9_9GAMM</name>
<dbReference type="PIRSF" id="PIRSF004553">
    <property type="entry name" value="CHP00095"/>
    <property type="match status" value="1"/>
</dbReference>
<dbReference type="PANTHER" id="PTHR43542:SF1">
    <property type="entry name" value="METHYLTRANSFERASE"/>
    <property type="match status" value="1"/>
</dbReference>
<organism evidence="9 10">
    <name type="scientific">Marinospirillum alkalitolerans</name>
    <dbReference type="NCBI Taxonomy" id="3123374"/>
    <lineage>
        <taxon>Bacteria</taxon>
        <taxon>Pseudomonadati</taxon>
        <taxon>Pseudomonadota</taxon>
        <taxon>Gammaproteobacteria</taxon>
        <taxon>Oceanospirillales</taxon>
        <taxon>Oceanospirillaceae</taxon>
        <taxon>Marinospirillum</taxon>
    </lineage>
</organism>
<evidence type="ECO:0000256" key="3">
    <source>
        <dbReference type="ARBA" id="ARBA00012141"/>
    </source>
</evidence>
<dbReference type="Proteomes" id="UP001621714">
    <property type="component" value="Unassembled WGS sequence"/>
</dbReference>
<keyword evidence="10" id="KW-1185">Reference proteome</keyword>
<sequence length="194" mass="21243">MMVKKKTGASSQIRIIAGEWRGRKLPVAEVKGLRPTPDRVRETLFNWLQFEVAGRRCLDAFAGTGALGAEALSRGAAGLVLLERDAKAVAHLRQHLLPLAGERAQLIAQDAVHWLATAPVTPFDLVFLDPPFAAGLHQPALDQLILRGWLAPGALVYLEQGARQSDVLLPTGWIEEKTRQAGEVRYSLWRQAAS</sequence>
<comment type="caution">
    <text evidence="9">The sequence shown here is derived from an EMBL/GenBank/DDBJ whole genome shotgun (WGS) entry which is preliminary data.</text>
</comment>
<proteinExistence type="inferred from homology"/>
<evidence type="ECO:0000256" key="1">
    <source>
        <dbReference type="ARBA" id="ARBA00002649"/>
    </source>
</evidence>
<dbReference type="Pfam" id="PF03602">
    <property type="entry name" value="Cons_hypoth95"/>
    <property type="match status" value="1"/>
</dbReference>
<dbReference type="EMBL" id="JBANFI010000001">
    <property type="protein sequence ID" value="MFK7159614.1"/>
    <property type="molecule type" value="Genomic_DNA"/>
</dbReference>
<reference evidence="9 10" key="1">
    <citation type="submission" date="2024-02" db="EMBL/GenBank/DDBJ databases">
        <title>Marinospirillum sp. MEB 164 isolated from Lonar lake sediment.</title>
        <authorList>
            <person name="Joshi A."/>
            <person name="Thite S."/>
        </authorList>
    </citation>
    <scope>NUCLEOTIDE SEQUENCE [LARGE SCALE GENOMIC DNA]</scope>
    <source>
        <strain evidence="9 10">MEB164</strain>
    </source>
</reference>
<keyword evidence="6 8" id="KW-0808">Transferase</keyword>
<evidence type="ECO:0000256" key="6">
    <source>
        <dbReference type="ARBA" id="ARBA00022679"/>
    </source>
</evidence>
<dbReference type="InterPro" id="IPR029063">
    <property type="entry name" value="SAM-dependent_MTases_sf"/>
</dbReference>